<evidence type="ECO:0000256" key="1">
    <source>
        <dbReference type="SAM" id="MobiDB-lite"/>
    </source>
</evidence>
<dbReference type="AlphaFoldDB" id="A0A225W650"/>
<feature type="region of interest" description="Disordered" evidence="1">
    <location>
        <begin position="210"/>
        <end position="229"/>
    </location>
</feature>
<organism evidence="2 3">
    <name type="scientific">Phytophthora megakarya</name>
    <dbReference type="NCBI Taxonomy" id="4795"/>
    <lineage>
        <taxon>Eukaryota</taxon>
        <taxon>Sar</taxon>
        <taxon>Stramenopiles</taxon>
        <taxon>Oomycota</taxon>
        <taxon>Peronosporomycetes</taxon>
        <taxon>Peronosporales</taxon>
        <taxon>Peronosporaceae</taxon>
        <taxon>Phytophthora</taxon>
    </lineage>
</organism>
<evidence type="ECO:0000313" key="3">
    <source>
        <dbReference type="Proteomes" id="UP000198211"/>
    </source>
</evidence>
<name>A0A225W650_9STRA</name>
<gene>
    <name evidence="2" type="ORF">PHMEG_00013526</name>
</gene>
<keyword evidence="3" id="KW-1185">Reference proteome</keyword>
<dbReference type="OrthoDB" id="129416at2759"/>
<feature type="compositionally biased region" description="Basic residues" evidence="1">
    <location>
        <begin position="148"/>
        <end position="164"/>
    </location>
</feature>
<dbReference type="EMBL" id="NBNE01001644">
    <property type="protein sequence ID" value="OWZ13196.1"/>
    <property type="molecule type" value="Genomic_DNA"/>
</dbReference>
<protein>
    <recommendedName>
        <fullName evidence="4">Eukaryotic/viral aspartic protease</fullName>
    </recommendedName>
</protein>
<sequence>MQFWHQSGHECVGIGDNAYTTEGITKIKITLAGYLVYFDIWIGDLSGQNAILGMDFMVPAGVGIDLADGSMRLPDEVGIPLKGRKRLYGEKVRSVVLGQSLRIRAGRSEETATRIKLTATKKLWIRTMGTDSDVRPRSDPLSGDLEHRRKAPTARPSYGRRRHTGSGQCTPITSVRFRQVTSLQGMAESGTRIDDTRSEPPEPIERMAEAAVQRPSYPTPRSILRRTGSADIDRDRTLIATLEYRPRAEIATTVQIEAGFPDLDRGHTSTPPENPNPKTENRTQIQLDQAQIKPDPGEEHDGKFPISPTKGVGQRYPLAEGATATSPQDAEDDEEIYYHDSGDLSAEGLEGNLAVLPEIPISTTAKVSIEELKVGHSGSATPEETEKLRQVVWKKRHLLIGKGNALPSAAKGVVCDIDVGEAKPIALGARKVPTRFREKVAGLMKGLLAAEII</sequence>
<evidence type="ECO:0000313" key="2">
    <source>
        <dbReference type="EMBL" id="OWZ13196.1"/>
    </source>
</evidence>
<feature type="region of interest" description="Disordered" evidence="1">
    <location>
        <begin position="256"/>
        <end position="314"/>
    </location>
</feature>
<comment type="caution">
    <text evidence="2">The sequence shown here is derived from an EMBL/GenBank/DDBJ whole genome shotgun (WGS) entry which is preliminary data.</text>
</comment>
<feature type="region of interest" description="Disordered" evidence="1">
    <location>
        <begin position="131"/>
        <end position="170"/>
    </location>
</feature>
<accession>A0A225W650</accession>
<proteinExistence type="predicted"/>
<reference evidence="3" key="1">
    <citation type="submission" date="2017-03" db="EMBL/GenBank/DDBJ databases">
        <title>Phytopthora megakarya and P. palmivora, two closely related causual agents of cacao black pod achieved similar genome size and gene model numbers by different mechanisms.</title>
        <authorList>
            <person name="Ali S."/>
            <person name="Shao J."/>
            <person name="Larry D.J."/>
            <person name="Kronmiller B."/>
            <person name="Shen D."/>
            <person name="Strem M.D."/>
            <person name="Melnick R.L."/>
            <person name="Guiltinan M.J."/>
            <person name="Tyler B.M."/>
            <person name="Meinhardt L.W."/>
            <person name="Bailey B.A."/>
        </authorList>
    </citation>
    <scope>NUCLEOTIDE SEQUENCE [LARGE SCALE GENOMIC DNA]</scope>
    <source>
        <strain evidence="3">zdho120</strain>
    </source>
</reference>
<evidence type="ECO:0008006" key="4">
    <source>
        <dbReference type="Google" id="ProtNLM"/>
    </source>
</evidence>
<dbReference type="Proteomes" id="UP000198211">
    <property type="component" value="Unassembled WGS sequence"/>
</dbReference>